<dbReference type="EMBL" id="BMGY01000060">
    <property type="protein sequence ID" value="GGH90874.1"/>
    <property type="molecule type" value="Genomic_DNA"/>
</dbReference>
<sequence length="177" mass="19803">MNNANLLADLLVAAAALTTPFFYSMPTTEARGLTKFLAPHREVLRHTNTASRHATTAKKTVAHALTYTVTATAYQAVPGQTDDEPFITADNSQIKPHYGSKKRWMALSRDLLKPWGGPFKFGDKVRVRGLSSKLDGVYTIHDTMNRRHRHCMDILTHPTEKYDIFQKGVKIQPLAAL</sequence>
<evidence type="ECO:0000313" key="2">
    <source>
        <dbReference type="Proteomes" id="UP000637774"/>
    </source>
</evidence>
<dbReference type="CDD" id="cd22784">
    <property type="entry name" value="DPBB_MltA_YuiC-like"/>
    <property type="match status" value="1"/>
</dbReference>
<proteinExistence type="predicted"/>
<dbReference type="Proteomes" id="UP000637774">
    <property type="component" value="Unassembled WGS sequence"/>
</dbReference>
<evidence type="ECO:0000313" key="1">
    <source>
        <dbReference type="EMBL" id="GGH90874.1"/>
    </source>
</evidence>
<reference evidence="2" key="1">
    <citation type="journal article" date="2019" name="Int. J. Syst. Evol. Microbiol.">
        <title>The Global Catalogue of Microorganisms (GCM) 10K type strain sequencing project: providing services to taxonomists for standard genome sequencing and annotation.</title>
        <authorList>
            <consortium name="The Broad Institute Genomics Platform"/>
            <consortium name="The Broad Institute Genome Sequencing Center for Infectious Disease"/>
            <person name="Wu L."/>
            <person name="Ma J."/>
        </authorList>
    </citation>
    <scope>NUCLEOTIDE SEQUENCE [LARGE SCALE GENOMIC DNA]</scope>
    <source>
        <strain evidence="2">CGMCC 1.14966</strain>
    </source>
</reference>
<evidence type="ECO:0008006" key="3">
    <source>
        <dbReference type="Google" id="ProtNLM"/>
    </source>
</evidence>
<keyword evidence="2" id="KW-1185">Reference proteome</keyword>
<comment type="caution">
    <text evidence="1">The sequence shown here is derived from an EMBL/GenBank/DDBJ whole genome shotgun (WGS) entry which is preliminary data.</text>
</comment>
<organism evidence="1 2">
    <name type="scientific">Hymenobacter frigidus</name>
    <dbReference type="NCBI Taxonomy" id="1524095"/>
    <lineage>
        <taxon>Bacteria</taxon>
        <taxon>Pseudomonadati</taxon>
        <taxon>Bacteroidota</taxon>
        <taxon>Cytophagia</taxon>
        <taxon>Cytophagales</taxon>
        <taxon>Hymenobacteraceae</taxon>
        <taxon>Hymenobacter</taxon>
    </lineage>
</organism>
<gene>
    <name evidence="1" type="ORF">GCM10011495_37710</name>
</gene>
<protein>
    <recommendedName>
        <fullName evidence="3">3D domain-containing protein</fullName>
    </recommendedName>
</protein>
<accession>A0ABQ2AIE7</accession>
<name>A0ABQ2AIE7_9BACT</name>